<dbReference type="RefSeq" id="WP_142111534.1">
    <property type="nucleotide sequence ID" value="NZ_BAAATB010000002.1"/>
</dbReference>
<evidence type="ECO:0000313" key="3">
    <source>
        <dbReference type="EMBL" id="TQK76224.1"/>
    </source>
</evidence>
<keyword evidence="2" id="KW-0812">Transmembrane</keyword>
<feature type="transmembrane region" description="Helical" evidence="2">
    <location>
        <begin position="53"/>
        <end position="71"/>
    </location>
</feature>
<dbReference type="EMBL" id="VFNV01000001">
    <property type="protein sequence ID" value="TQK76224.1"/>
    <property type="molecule type" value="Genomic_DNA"/>
</dbReference>
<feature type="transmembrane region" description="Helical" evidence="2">
    <location>
        <begin position="652"/>
        <end position="670"/>
    </location>
</feature>
<feature type="transmembrane region" description="Helical" evidence="2">
    <location>
        <begin position="21"/>
        <end position="47"/>
    </location>
</feature>
<keyword evidence="2" id="KW-0472">Membrane</keyword>
<reference evidence="3 4" key="1">
    <citation type="submission" date="2019-06" db="EMBL/GenBank/DDBJ databases">
        <title>Sequencing the genomes of 1000 actinobacteria strains.</title>
        <authorList>
            <person name="Klenk H.-P."/>
        </authorList>
    </citation>
    <scope>NUCLEOTIDE SEQUENCE [LARGE SCALE GENOMIC DNA]</scope>
    <source>
        <strain evidence="3 4">DSM 10596</strain>
    </source>
</reference>
<dbReference type="Gene3D" id="3.40.50.12580">
    <property type="match status" value="2"/>
</dbReference>
<keyword evidence="4" id="KW-1185">Reference proteome</keyword>
<protein>
    <submittedName>
        <fullName evidence="3">CDP-glycerol:poly(Glycerophosphate) glycerophosphotransferase</fullName>
    </submittedName>
</protein>
<dbReference type="InterPro" id="IPR043148">
    <property type="entry name" value="TagF_C"/>
</dbReference>
<feature type="transmembrane region" description="Helical" evidence="2">
    <location>
        <begin position="83"/>
        <end position="100"/>
    </location>
</feature>
<accession>A0A542SNL1</accession>
<feature type="region of interest" description="Disordered" evidence="1">
    <location>
        <begin position="582"/>
        <end position="606"/>
    </location>
</feature>
<feature type="compositionally biased region" description="Acidic residues" evidence="1">
    <location>
        <begin position="585"/>
        <end position="605"/>
    </location>
</feature>
<dbReference type="PANTHER" id="PTHR37316:SF3">
    <property type="entry name" value="TEICHOIC ACID GLYCEROL-PHOSPHATE TRANSFERASE"/>
    <property type="match status" value="1"/>
</dbReference>
<dbReference type="Pfam" id="PF04464">
    <property type="entry name" value="Glyphos_transf"/>
    <property type="match status" value="2"/>
</dbReference>
<organism evidence="3 4">
    <name type="scientific">Rarobacter incanus</name>
    <dbReference type="NCBI Taxonomy" id="153494"/>
    <lineage>
        <taxon>Bacteria</taxon>
        <taxon>Bacillati</taxon>
        <taxon>Actinomycetota</taxon>
        <taxon>Actinomycetes</taxon>
        <taxon>Micrococcales</taxon>
        <taxon>Rarobacteraceae</taxon>
        <taxon>Rarobacter</taxon>
    </lineage>
</organism>
<dbReference type="AlphaFoldDB" id="A0A542SNL1"/>
<feature type="transmembrane region" description="Helical" evidence="2">
    <location>
        <begin position="682"/>
        <end position="702"/>
    </location>
</feature>
<evidence type="ECO:0000256" key="2">
    <source>
        <dbReference type="SAM" id="Phobius"/>
    </source>
</evidence>
<sequence>MLHIRPHQAEPESAPSPARQIVPLLAVLLTVVVGAGFGIYAVWLAAIGAPAQWVSACGPLLLLAGVALNIYGTERETGGVTQLASFSANALTGFAAAQMAGGSQRVAAAVLICVVLLLQVGGPAIVTASRRSTIWVRHLPGYKDSKNPVNWRDALLIIEWIAPLAGIGTLCTGSALWWLTGAALATALGLATAGHIAWTNLRLGRTQAQLIRSIRAYDPEFILYTARPDDASYQLAMWLPYFERTGKRFLIVARSVDAAEPIAAMTAAPVLQLRTQRSLEWVLTPSMGAAFYVNASSGNNAFVRHPGVAHVYIGHGDSDKPPSYNPTHAMYDRVFAAGEGAIDRYAAHGVSIPRDKFVIVGRPQATDIDVVSGPGMPAGKRPTVLYAPTWRGHVGATAFQSLHLGEGIVRALIARDVNVLFRPHPFSYEFPEDAATIARIHEILASDQQSSERKHTFGAPAEKHLNAIECMNESDAMISDVSSVVSDYLYSGKPFAMVAISEPPDAFARTYPIAQGAYVIDDALTNIDDVLTHMLGTDEKFAARWQTRSYYLGDFPAETYDQVFPQAVIDAIALGVAKQNSAAPDDLDSDASDSPDQGADDEDEAAASGATTAVGRLLLMARGGLRLTVMRNFLRQILPVTIASASVVHPSWLWSAAATVFVLGGLIEVARRHRTRSVPLRTLYGTQAASWLAIALSFSLALPGDVALRADKFFAFPALALVVACAAFLVDFRGAVASGLPGLRVPATSGPLIVALAGITTLVAYLVALVTLAVGALSSSGLPPTLVGILVVLAALANASVFGYGIVQAWRSATDRVQLHDLVESYGPQFAVYFGATTGADYQYGMWANYFDRIDRKYVVVTRSERMRQLIASMTSAPVVLSPTLRSLDDVDAASLSTVFYVNNAVRNTHMVERAQLVNVWLNHGDSEKPACFNPVHAIYSYIFAAGQAGIDRYARHGVSIPRDKFKIVGRPQVENIEPVRAERDESLPRTVLYAPTWIGPYSDTDVYSLPVAAALIERLLQRNVRVIFRAHPLNYTKPVACGLIEDVQEVLARDAGETGREHLWGRTAESDMSIVDCFNASDAMICDISAVISDYLQSVKPFAVMAMGASREELLAKVPAAQSGYVVDGSLNNLDEILDQLLGPDPLASDRVAMRKYYLGDYPPENYANHFLDEARRLIDAGRRP</sequence>
<dbReference type="Proteomes" id="UP000316181">
    <property type="component" value="Unassembled WGS sequence"/>
</dbReference>
<dbReference type="OrthoDB" id="7806295at2"/>
<dbReference type="GO" id="GO:0016020">
    <property type="term" value="C:membrane"/>
    <property type="evidence" value="ECO:0007669"/>
    <property type="project" value="InterPro"/>
</dbReference>
<evidence type="ECO:0000256" key="1">
    <source>
        <dbReference type="SAM" id="MobiDB-lite"/>
    </source>
</evidence>
<dbReference type="InterPro" id="IPR007554">
    <property type="entry name" value="Glycerophosphate_synth"/>
</dbReference>
<gene>
    <name evidence="3" type="ORF">FB389_0884</name>
</gene>
<comment type="caution">
    <text evidence="3">The sequence shown here is derived from an EMBL/GenBank/DDBJ whole genome shotgun (WGS) entry which is preliminary data.</text>
</comment>
<feature type="transmembrane region" description="Helical" evidence="2">
    <location>
        <begin position="176"/>
        <end position="198"/>
    </location>
</feature>
<keyword evidence="3" id="KW-0808">Transferase</keyword>
<dbReference type="PANTHER" id="PTHR37316">
    <property type="entry name" value="TEICHOIC ACID GLYCEROL-PHOSPHATE PRIMASE"/>
    <property type="match status" value="1"/>
</dbReference>
<dbReference type="SUPFAM" id="SSF53756">
    <property type="entry name" value="UDP-Glycosyltransferase/glycogen phosphorylase"/>
    <property type="match status" value="1"/>
</dbReference>
<feature type="transmembrane region" description="Helical" evidence="2">
    <location>
        <begin position="752"/>
        <end position="774"/>
    </location>
</feature>
<dbReference type="InterPro" id="IPR051612">
    <property type="entry name" value="Teichoic_Acid_Biosynth"/>
</dbReference>
<keyword evidence="2" id="KW-1133">Transmembrane helix</keyword>
<feature type="transmembrane region" description="Helical" evidence="2">
    <location>
        <begin position="786"/>
        <end position="807"/>
    </location>
</feature>
<proteinExistence type="predicted"/>
<evidence type="ECO:0000313" key="4">
    <source>
        <dbReference type="Proteomes" id="UP000316181"/>
    </source>
</evidence>
<dbReference type="GO" id="GO:0047355">
    <property type="term" value="F:CDP-glycerol glycerophosphotransferase activity"/>
    <property type="evidence" value="ECO:0007669"/>
    <property type="project" value="InterPro"/>
</dbReference>
<feature type="transmembrane region" description="Helical" evidence="2">
    <location>
        <begin position="714"/>
        <end position="732"/>
    </location>
</feature>
<feature type="transmembrane region" description="Helical" evidence="2">
    <location>
        <begin position="106"/>
        <end position="128"/>
    </location>
</feature>
<name>A0A542SNL1_9MICO</name>